<keyword evidence="1" id="KW-0812">Transmembrane</keyword>
<name>A0A6C0IF27_9ZZZZ</name>
<feature type="transmembrane region" description="Helical" evidence="1">
    <location>
        <begin position="6"/>
        <end position="31"/>
    </location>
</feature>
<keyword evidence="1" id="KW-1133">Transmembrane helix</keyword>
<keyword evidence="1" id="KW-0472">Membrane</keyword>
<protein>
    <submittedName>
        <fullName evidence="2">Uncharacterized protein</fullName>
    </submittedName>
</protein>
<reference evidence="2" key="1">
    <citation type="journal article" date="2020" name="Nature">
        <title>Giant virus diversity and host interactions through global metagenomics.</title>
        <authorList>
            <person name="Schulz F."/>
            <person name="Roux S."/>
            <person name="Paez-Espino D."/>
            <person name="Jungbluth S."/>
            <person name="Walsh D.A."/>
            <person name="Denef V.J."/>
            <person name="McMahon K.D."/>
            <person name="Konstantinidis K.T."/>
            <person name="Eloe-Fadrosh E.A."/>
            <person name="Kyrpides N.C."/>
            <person name="Woyke T."/>
        </authorList>
    </citation>
    <scope>NUCLEOTIDE SEQUENCE</scope>
    <source>
        <strain evidence="2">GVMAG-M-3300023184-77</strain>
    </source>
</reference>
<sequence>MEGPLIIAGIIVILTIVMRTFDSSIDILIAYKLKMIEIANEVHILKDEVNKLNQELKPFIKTNDCTIISKRVDENWLIVTEDISDIYSAIKCINTEIMFIKNKIC</sequence>
<dbReference type="AlphaFoldDB" id="A0A6C0IF27"/>
<evidence type="ECO:0000313" key="2">
    <source>
        <dbReference type="EMBL" id="QHT91512.1"/>
    </source>
</evidence>
<accession>A0A6C0IF27</accession>
<proteinExistence type="predicted"/>
<organism evidence="2">
    <name type="scientific">viral metagenome</name>
    <dbReference type="NCBI Taxonomy" id="1070528"/>
    <lineage>
        <taxon>unclassified sequences</taxon>
        <taxon>metagenomes</taxon>
        <taxon>organismal metagenomes</taxon>
    </lineage>
</organism>
<dbReference type="EMBL" id="MN740165">
    <property type="protein sequence ID" value="QHT91512.1"/>
    <property type="molecule type" value="Genomic_DNA"/>
</dbReference>
<evidence type="ECO:0000256" key="1">
    <source>
        <dbReference type="SAM" id="Phobius"/>
    </source>
</evidence>